<dbReference type="InterPro" id="IPR036156">
    <property type="entry name" value="Beta-gal/glucu_dom_sf"/>
</dbReference>
<keyword evidence="3" id="KW-0326">Glycosidase</keyword>
<dbReference type="SUPFAM" id="SSF51445">
    <property type="entry name" value="(Trans)glycosidases"/>
    <property type="match status" value="1"/>
</dbReference>
<dbReference type="STRING" id="690879.TSACC_21049"/>
<evidence type="ECO:0000313" key="6">
    <source>
        <dbReference type="Proteomes" id="UP000076023"/>
    </source>
</evidence>
<dbReference type="InterPro" id="IPR008979">
    <property type="entry name" value="Galactose-bd-like_sf"/>
</dbReference>
<dbReference type="PANTHER" id="PTHR42732:SF1">
    <property type="entry name" value="BETA-MANNOSIDASE"/>
    <property type="match status" value="1"/>
</dbReference>
<dbReference type="InterPro" id="IPR013783">
    <property type="entry name" value="Ig-like_fold"/>
</dbReference>
<dbReference type="EMBL" id="BDCO01000002">
    <property type="protein sequence ID" value="GAT32650.1"/>
    <property type="molecule type" value="Genomic_DNA"/>
</dbReference>
<reference evidence="6" key="1">
    <citation type="journal article" date="2017" name="Genome Announc.">
        <title>Draft Genome Sequence of Terrimicrobium sacchariphilum NM-5T, a Facultative Anaerobic Soil Bacterium of the Class Spartobacteria.</title>
        <authorList>
            <person name="Qiu Y.L."/>
            <person name="Tourlousse D.M."/>
            <person name="Matsuura N."/>
            <person name="Ohashi A."/>
            <person name="Sekiguchi Y."/>
        </authorList>
    </citation>
    <scope>NUCLEOTIDE SEQUENCE [LARGE SCALE GENOMIC DNA]</scope>
    <source>
        <strain evidence="6">NM-5</strain>
    </source>
</reference>
<dbReference type="InterPro" id="IPR017853">
    <property type="entry name" value="GH"/>
</dbReference>
<dbReference type="Gene3D" id="2.60.40.10">
    <property type="entry name" value="Immunoglobulins"/>
    <property type="match status" value="1"/>
</dbReference>
<dbReference type="InterPro" id="IPR051913">
    <property type="entry name" value="GH2_Domain-Containing"/>
</dbReference>
<dbReference type="InterPro" id="IPR006103">
    <property type="entry name" value="Glyco_hydro_2_cat"/>
</dbReference>
<comment type="similarity">
    <text evidence="1">Belongs to the glycosyl hydrolase 2 family.</text>
</comment>
<dbReference type="Pfam" id="PF02836">
    <property type="entry name" value="Glyco_hydro_2_C"/>
    <property type="match status" value="1"/>
</dbReference>
<dbReference type="SUPFAM" id="SSF49785">
    <property type="entry name" value="Galactose-binding domain-like"/>
    <property type="match status" value="1"/>
</dbReference>
<dbReference type="Proteomes" id="UP000076023">
    <property type="component" value="Unassembled WGS sequence"/>
</dbReference>
<dbReference type="InParanoid" id="A0A146G4V9"/>
<name>A0A146G4V9_TERSA</name>
<evidence type="ECO:0000313" key="5">
    <source>
        <dbReference type="EMBL" id="GAT32650.1"/>
    </source>
</evidence>
<dbReference type="InterPro" id="IPR006101">
    <property type="entry name" value="Glyco_hydro_2"/>
</dbReference>
<dbReference type="OrthoDB" id="9801077at2"/>
<dbReference type="SUPFAM" id="SSF49303">
    <property type="entry name" value="beta-Galactosidase/glucuronidase domain"/>
    <property type="match status" value="1"/>
</dbReference>
<dbReference type="RefSeq" id="WP_075078476.1">
    <property type="nucleotide sequence ID" value="NZ_BDCO01000002.1"/>
</dbReference>
<dbReference type="PRINTS" id="PR00132">
    <property type="entry name" value="GLHYDRLASE2"/>
</dbReference>
<comment type="caution">
    <text evidence="5">The sequence shown here is derived from an EMBL/GenBank/DDBJ whole genome shotgun (WGS) entry which is preliminary data.</text>
</comment>
<dbReference type="PANTHER" id="PTHR42732">
    <property type="entry name" value="BETA-GALACTOSIDASE"/>
    <property type="match status" value="1"/>
</dbReference>
<sequence>MNSLKPYPRHQLRKVHPADGVWDFTFLGDIARDKLDLDQIVYDDAMPVPAAFDAMPAYAGRRGLAVYRRKISVTPGRPSRLNFEAVSLWCRIYVDGRLLGEHACGYTGFWVDVPAGDFQDRELVVVVDNRFDFHRSPLHEHYFDFYQWGGIIRSVWIHEVGGSYLKDAFVRTIDPVVGDIHVQVQIEGANGTPLSLELDGLPVGSYLASARMELRCRVPEPQPWSPGTPHLHHLRLRLGDDDMIIRFGLRTVEARDGQLMLNGEPVELRGYNRHESHPQFGPALPLSLLVADLQQLRDLGANFVRGSHYPQDQRFLDLCDEMGFLVWEEGIGWGQRARQLEDAGFRKAHLAMLEEMVCTSRNHPCVILWGVLNELGSNENCARPVLEESINRIRQLDPTRPVTYATMFPLEDLCYDLADVIAHNIYPGWYGCEDVEDPLSLIVPHIHKCIAHVDSLGHRAKPYIISEIGAEGLYGWHDALNGFFTEEYQAAYIETVLCEVAANARINGIALWHFSDARTYVGGRALVRPRAFNNKGTVDEYRRPKRAYEHVKRLWRAKGE</sequence>
<evidence type="ECO:0000256" key="2">
    <source>
        <dbReference type="ARBA" id="ARBA00022801"/>
    </source>
</evidence>
<gene>
    <name evidence="5" type="ORF">TSACC_21049</name>
</gene>
<dbReference type="GO" id="GO:0005975">
    <property type="term" value="P:carbohydrate metabolic process"/>
    <property type="evidence" value="ECO:0007669"/>
    <property type="project" value="InterPro"/>
</dbReference>
<evidence type="ECO:0000259" key="4">
    <source>
        <dbReference type="Pfam" id="PF02836"/>
    </source>
</evidence>
<evidence type="ECO:0000256" key="3">
    <source>
        <dbReference type="ARBA" id="ARBA00023295"/>
    </source>
</evidence>
<dbReference type="AlphaFoldDB" id="A0A146G4V9"/>
<feature type="domain" description="Glycoside hydrolase family 2 catalytic" evidence="4">
    <location>
        <begin position="252"/>
        <end position="555"/>
    </location>
</feature>
<keyword evidence="2" id="KW-0378">Hydrolase</keyword>
<keyword evidence="6" id="KW-1185">Reference proteome</keyword>
<protein>
    <submittedName>
        <fullName evidence="5">Beta-glucuronidase</fullName>
    </submittedName>
</protein>
<organism evidence="5 6">
    <name type="scientific">Terrimicrobium sacchariphilum</name>
    <dbReference type="NCBI Taxonomy" id="690879"/>
    <lineage>
        <taxon>Bacteria</taxon>
        <taxon>Pseudomonadati</taxon>
        <taxon>Verrucomicrobiota</taxon>
        <taxon>Terrimicrobiia</taxon>
        <taxon>Terrimicrobiales</taxon>
        <taxon>Terrimicrobiaceae</taxon>
        <taxon>Terrimicrobium</taxon>
    </lineage>
</organism>
<dbReference type="Gene3D" id="2.60.120.260">
    <property type="entry name" value="Galactose-binding domain-like"/>
    <property type="match status" value="1"/>
</dbReference>
<dbReference type="GO" id="GO:0004553">
    <property type="term" value="F:hydrolase activity, hydrolyzing O-glycosyl compounds"/>
    <property type="evidence" value="ECO:0007669"/>
    <property type="project" value="InterPro"/>
</dbReference>
<proteinExistence type="inferred from homology"/>
<accession>A0A146G4V9</accession>
<dbReference type="Gene3D" id="3.20.20.80">
    <property type="entry name" value="Glycosidases"/>
    <property type="match status" value="1"/>
</dbReference>
<evidence type="ECO:0000256" key="1">
    <source>
        <dbReference type="ARBA" id="ARBA00007401"/>
    </source>
</evidence>